<dbReference type="InterPro" id="IPR002223">
    <property type="entry name" value="Kunitz_BPTI"/>
</dbReference>
<dbReference type="SUPFAM" id="SSF57362">
    <property type="entry name" value="BPTI-like"/>
    <property type="match status" value="1"/>
</dbReference>
<dbReference type="AlphaFoldDB" id="S4Y9Q6"/>
<dbReference type="PROSITE" id="PS51257">
    <property type="entry name" value="PROKAR_LIPOPROTEIN"/>
    <property type="match status" value="1"/>
</dbReference>
<feature type="signal peptide" evidence="7">
    <location>
        <begin position="1"/>
        <end position="26"/>
    </location>
</feature>
<keyword evidence="4" id="KW-0722">Serine protease inhibitor</keyword>
<dbReference type="PROSITE" id="PS50279">
    <property type="entry name" value="BPTI_KUNITZ_2"/>
    <property type="match status" value="1"/>
</dbReference>
<dbReference type="Proteomes" id="UP000014803">
    <property type="component" value="Chromosome"/>
</dbReference>
<evidence type="ECO:0000256" key="1">
    <source>
        <dbReference type="ARBA" id="ARBA00004613"/>
    </source>
</evidence>
<evidence type="ECO:0000256" key="3">
    <source>
        <dbReference type="ARBA" id="ARBA00022690"/>
    </source>
</evidence>
<dbReference type="PATRIC" id="fig|1254432.3.peg.10093"/>
<keyword evidence="7" id="KW-0732">Signal</keyword>
<accession>S4Y9Q6</accession>
<sequence>MRRRFSFGLGLLTSLLLAAGCSGADAGGDGGAGGAGGGGPVTGSGGGGGPVTSSGAGGELPNRCSLPQDPGPCDGAIQRYWHDPSSGVCVPFIYGGGGGGENRFESLQACQEACQGNVPDMAACAAPGDCVLASPRCCAACNPNDAHAFVAVHRDSTTDFWNTLGCGDVACAPCPEVSEAESTGQYFAAACEAGRCVVLDVRESPLTECAQDADCALRDGVGCCEECSGKGIVALNQSADIESIVCPEGFGACPPCAPVYPEGMTAVCLEGRCQPKLSSP</sequence>
<evidence type="ECO:0000256" key="5">
    <source>
        <dbReference type="ARBA" id="ARBA00023157"/>
    </source>
</evidence>
<dbReference type="PRINTS" id="PR00759">
    <property type="entry name" value="BASICPTASE"/>
</dbReference>
<dbReference type="GO" id="GO:0004867">
    <property type="term" value="F:serine-type endopeptidase inhibitor activity"/>
    <property type="evidence" value="ECO:0007669"/>
    <property type="project" value="UniProtKB-KW"/>
</dbReference>
<evidence type="ECO:0000256" key="4">
    <source>
        <dbReference type="ARBA" id="ARBA00022900"/>
    </source>
</evidence>
<name>S4Y9Q6_SORCE</name>
<feature type="region of interest" description="Disordered" evidence="6">
    <location>
        <begin position="35"/>
        <end position="61"/>
    </location>
</feature>
<dbReference type="EMBL" id="CP003969">
    <property type="protein sequence ID" value="AGP40970.1"/>
    <property type="molecule type" value="Genomic_DNA"/>
</dbReference>
<evidence type="ECO:0000256" key="6">
    <source>
        <dbReference type="SAM" id="MobiDB-lite"/>
    </source>
</evidence>
<dbReference type="PANTHER" id="PTHR10083">
    <property type="entry name" value="KUNITZ-TYPE PROTEASE INHIBITOR-RELATED"/>
    <property type="match status" value="1"/>
</dbReference>
<feature type="domain" description="BPTI/Kunitz inhibitor" evidence="8">
    <location>
        <begin position="64"/>
        <end position="114"/>
    </location>
</feature>
<evidence type="ECO:0000256" key="7">
    <source>
        <dbReference type="SAM" id="SignalP"/>
    </source>
</evidence>
<protein>
    <recommendedName>
        <fullName evidence="8">BPTI/Kunitz inhibitor domain-containing protein</fullName>
    </recommendedName>
</protein>
<dbReference type="GO" id="GO:0005615">
    <property type="term" value="C:extracellular space"/>
    <property type="evidence" value="ECO:0007669"/>
    <property type="project" value="TreeGrafter"/>
</dbReference>
<gene>
    <name evidence="9" type="ORF">SCE1572_44645</name>
</gene>
<evidence type="ECO:0000256" key="2">
    <source>
        <dbReference type="ARBA" id="ARBA00022525"/>
    </source>
</evidence>
<feature type="compositionally biased region" description="Gly residues" evidence="6">
    <location>
        <begin position="35"/>
        <end position="58"/>
    </location>
</feature>
<organism evidence="9 10">
    <name type="scientific">Sorangium cellulosum So0157-2</name>
    <dbReference type="NCBI Taxonomy" id="1254432"/>
    <lineage>
        <taxon>Bacteria</taxon>
        <taxon>Pseudomonadati</taxon>
        <taxon>Myxococcota</taxon>
        <taxon>Polyangia</taxon>
        <taxon>Polyangiales</taxon>
        <taxon>Polyangiaceae</taxon>
        <taxon>Sorangium</taxon>
    </lineage>
</organism>
<keyword evidence="5" id="KW-1015">Disulfide bond</keyword>
<dbReference type="STRING" id="1254432.SCE1572_44645"/>
<comment type="subcellular location">
    <subcellularLocation>
        <location evidence="1">Secreted</location>
    </subcellularLocation>
</comment>
<keyword evidence="3" id="KW-0646">Protease inhibitor</keyword>
<feature type="chain" id="PRO_5004526105" description="BPTI/Kunitz inhibitor domain-containing protein" evidence="7">
    <location>
        <begin position="27"/>
        <end position="280"/>
    </location>
</feature>
<dbReference type="InterPro" id="IPR036880">
    <property type="entry name" value="Kunitz_BPTI_sf"/>
</dbReference>
<evidence type="ECO:0000259" key="8">
    <source>
        <dbReference type="PROSITE" id="PS50279"/>
    </source>
</evidence>
<evidence type="ECO:0000313" key="10">
    <source>
        <dbReference type="Proteomes" id="UP000014803"/>
    </source>
</evidence>
<evidence type="ECO:0000313" key="9">
    <source>
        <dbReference type="EMBL" id="AGP40970.1"/>
    </source>
</evidence>
<dbReference type="HOGENOM" id="CLU_874056_0_0_7"/>
<dbReference type="PANTHER" id="PTHR10083:SF381">
    <property type="entry name" value="BPTI_KUNITZ INHIBITOR DOMAIN-CONTAINING PROTEIN"/>
    <property type="match status" value="1"/>
</dbReference>
<dbReference type="CDD" id="cd00109">
    <property type="entry name" value="Kunitz-type"/>
    <property type="match status" value="1"/>
</dbReference>
<dbReference type="Gene3D" id="4.10.410.10">
    <property type="entry name" value="Pancreatic trypsin inhibitor Kunitz domain"/>
    <property type="match status" value="1"/>
</dbReference>
<proteinExistence type="predicted"/>
<dbReference type="SMART" id="SM00131">
    <property type="entry name" value="KU"/>
    <property type="match status" value="1"/>
</dbReference>
<dbReference type="Pfam" id="PF00014">
    <property type="entry name" value="Kunitz_BPTI"/>
    <property type="match status" value="1"/>
</dbReference>
<dbReference type="InterPro" id="IPR050098">
    <property type="entry name" value="TFPI/VKTCI-like"/>
</dbReference>
<reference evidence="9 10" key="1">
    <citation type="journal article" date="2013" name="Sci. Rep.">
        <title>Extraordinary expansion of a Sorangium cellulosum genome from an alkaline milieu.</title>
        <authorList>
            <person name="Han K."/>
            <person name="Li Z.F."/>
            <person name="Peng R."/>
            <person name="Zhu L.P."/>
            <person name="Zhou T."/>
            <person name="Wang L.G."/>
            <person name="Li S.G."/>
            <person name="Zhang X.B."/>
            <person name="Hu W."/>
            <person name="Wu Z.H."/>
            <person name="Qin N."/>
            <person name="Li Y.Z."/>
        </authorList>
    </citation>
    <scope>NUCLEOTIDE SEQUENCE [LARGE SCALE GENOMIC DNA]</scope>
    <source>
        <strain evidence="9 10">So0157-2</strain>
    </source>
</reference>
<dbReference type="KEGG" id="scu:SCE1572_44645"/>
<keyword evidence="2" id="KW-0964">Secreted</keyword>